<dbReference type="Gene3D" id="3.30.70.270">
    <property type="match status" value="1"/>
</dbReference>
<evidence type="ECO:0000259" key="2">
    <source>
        <dbReference type="PROSITE" id="PS50887"/>
    </source>
</evidence>
<dbReference type="PANTHER" id="PTHR33121:SF71">
    <property type="entry name" value="OXYGEN SENSOR PROTEIN DOSP"/>
    <property type="match status" value="1"/>
</dbReference>
<dbReference type="EMBL" id="FOGJ01000002">
    <property type="protein sequence ID" value="SER08670.1"/>
    <property type="molecule type" value="Genomic_DNA"/>
</dbReference>
<feature type="domain" description="EAL" evidence="1">
    <location>
        <begin position="304"/>
        <end position="557"/>
    </location>
</feature>
<accession>A0A1H9LBB8</accession>
<proteinExistence type="predicted"/>
<dbReference type="InterPro" id="IPR000160">
    <property type="entry name" value="GGDEF_dom"/>
</dbReference>
<dbReference type="PROSITE" id="PS50887">
    <property type="entry name" value="GGDEF"/>
    <property type="match status" value="1"/>
</dbReference>
<dbReference type="SMART" id="SM00267">
    <property type="entry name" value="GGDEF"/>
    <property type="match status" value="1"/>
</dbReference>
<dbReference type="SUPFAM" id="SSF141868">
    <property type="entry name" value="EAL domain-like"/>
    <property type="match status" value="1"/>
</dbReference>
<dbReference type="eggNOG" id="COG5001">
    <property type="taxonomic scope" value="Bacteria"/>
</dbReference>
<dbReference type="InterPro" id="IPR043128">
    <property type="entry name" value="Rev_trsase/Diguanyl_cyclase"/>
</dbReference>
<dbReference type="Gene3D" id="3.20.20.450">
    <property type="entry name" value="EAL domain"/>
    <property type="match status" value="1"/>
</dbReference>
<evidence type="ECO:0000259" key="1">
    <source>
        <dbReference type="PROSITE" id="PS50883"/>
    </source>
</evidence>
<dbReference type="Pfam" id="PF00563">
    <property type="entry name" value="EAL"/>
    <property type="match status" value="1"/>
</dbReference>
<dbReference type="PROSITE" id="PS50883">
    <property type="entry name" value="EAL"/>
    <property type="match status" value="1"/>
</dbReference>
<dbReference type="InterPro" id="IPR029787">
    <property type="entry name" value="Nucleotide_cyclase"/>
</dbReference>
<organism evidence="3 4">
    <name type="scientific">Butyrivibrio fibrisolvens</name>
    <dbReference type="NCBI Taxonomy" id="831"/>
    <lineage>
        <taxon>Bacteria</taxon>
        <taxon>Bacillati</taxon>
        <taxon>Bacillota</taxon>
        <taxon>Clostridia</taxon>
        <taxon>Lachnospirales</taxon>
        <taxon>Lachnospiraceae</taxon>
        <taxon>Butyrivibrio</taxon>
    </lineage>
</organism>
<dbReference type="Proteomes" id="UP000182584">
    <property type="component" value="Unassembled WGS sequence"/>
</dbReference>
<dbReference type="Pfam" id="PF00990">
    <property type="entry name" value="GGDEF"/>
    <property type="match status" value="1"/>
</dbReference>
<reference evidence="3 4" key="1">
    <citation type="submission" date="2016-10" db="EMBL/GenBank/DDBJ databases">
        <authorList>
            <person name="de Groot N.N."/>
        </authorList>
    </citation>
    <scope>NUCLEOTIDE SEQUENCE [LARGE SCALE GENOMIC DNA]</scope>
    <source>
        <strain evidence="3 4">AR40</strain>
    </source>
</reference>
<dbReference type="InterPro" id="IPR050706">
    <property type="entry name" value="Cyclic-di-GMP_PDE-like"/>
</dbReference>
<evidence type="ECO:0000313" key="3">
    <source>
        <dbReference type="EMBL" id="SER08670.1"/>
    </source>
</evidence>
<gene>
    <name evidence="3" type="ORF">SAMN04487884_10211</name>
</gene>
<dbReference type="GO" id="GO:0071111">
    <property type="term" value="F:cyclic-guanylate-specific phosphodiesterase activity"/>
    <property type="evidence" value="ECO:0007669"/>
    <property type="project" value="InterPro"/>
</dbReference>
<sequence>MNEVLKSKTLREFSEILLKDDNSIKISQEAFEAVSKWLPLGKVVLEVSFTPNDTNIIIDKKRVSRPLFVKDKGLELSEYQEIFSFGPADRNICFLCTSTCEDGHFTEEEKEILRIFLSEMYIHVERMYLKKGLKKAYVTQKVSGLPNQVGYMAKVLECVKKNSYDAYTAFYFNLRGFGLLNYEFDEKEVDVILKRYGRELKKRLTEDEEVGHLGGDNFVAFIKKDRAEYFLNQIKSIQTYGMYKGKKIPVTLKATIGIYDLESGNIHHPGEVIGQPGAALNYARRKRRNVVWMTSEIKNEIDYDKQIYDGLTSAINNGNITTYYQPKVNLETGEVIGAEALVRWNYKGTMLSPDGFVPILEKSTRISELDFFILRQVCRMIAERKRAGRPVVPISVNFSKRDLEIPNISSIITNIMDKYGIDKDEIIIEVTETAYSDEQERLLSFLRQMRDNDISTSIDDFGTGYSSLSVIREFPVSEIKIDKSFIDKEILTREDEAIVGSVIAMARLLRLQVITEGVDNSDQVDFLLRLGCSSAQGFLFDKPLNYSDFSKILDRGRYEVTWAKKKSRKRKVEKEK</sequence>
<evidence type="ECO:0000313" key="4">
    <source>
        <dbReference type="Proteomes" id="UP000182584"/>
    </source>
</evidence>
<dbReference type="RefSeq" id="WP_074753876.1">
    <property type="nucleotide sequence ID" value="NZ_FOGJ01000002.1"/>
</dbReference>
<dbReference type="CDD" id="cd01948">
    <property type="entry name" value="EAL"/>
    <property type="match status" value="1"/>
</dbReference>
<dbReference type="SUPFAM" id="SSF55073">
    <property type="entry name" value="Nucleotide cyclase"/>
    <property type="match status" value="1"/>
</dbReference>
<dbReference type="InterPro" id="IPR035919">
    <property type="entry name" value="EAL_sf"/>
</dbReference>
<protein>
    <submittedName>
        <fullName evidence="3">EAL domain, c-di-GMP-specific phosphodiesterase class I (Or its enzymatically inactive variant)</fullName>
    </submittedName>
</protein>
<name>A0A1H9LBB8_BUTFI</name>
<dbReference type="OrthoDB" id="9805474at2"/>
<dbReference type="SMART" id="SM00052">
    <property type="entry name" value="EAL"/>
    <property type="match status" value="1"/>
</dbReference>
<dbReference type="AlphaFoldDB" id="A0A1H9LBB8"/>
<feature type="domain" description="GGDEF" evidence="2">
    <location>
        <begin position="165"/>
        <end position="296"/>
    </location>
</feature>
<dbReference type="InterPro" id="IPR001633">
    <property type="entry name" value="EAL_dom"/>
</dbReference>
<dbReference type="PANTHER" id="PTHR33121">
    <property type="entry name" value="CYCLIC DI-GMP PHOSPHODIESTERASE PDEF"/>
    <property type="match status" value="1"/>
</dbReference>